<dbReference type="PROSITE" id="PS00352">
    <property type="entry name" value="CSD_1"/>
    <property type="match status" value="1"/>
</dbReference>
<keyword evidence="4" id="KW-1185">Reference proteome</keyword>
<name>W7T957_9STRA</name>
<dbReference type="GO" id="GO:0003676">
    <property type="term" value="F:nucleic acid binding"/>
    <property type="evidence" value="ECO:0007669"/>
    <property type="project" value="InterPro"/>
</dbReference>
<dbReference type="SMART" id="SM00357">
    <property type="entry name" value="CSP"/>
    <property type="match status" value="1"/>
</dbReference>
<organism evidence="3 4">
    <name type="scientific">Nannochloropsis gaditana</name>
    <dbReference type="NCBI Taxonomy" id="72520"/>
    <lineage>
        <taxon>Eukaryota</taxon>
        <taxon>Sar</taxon>
        <taxon>Stramenopiles</taxon>
        <taxon>Ochrophyta</taxon>
        <taxon>Eustigmatophyceae</taxon>
        <taxon>Eustigmatales</taxon>
        <taxon>Monodopsidaceae</taxon>
        <taxon>Nannochloropsis</taxon>
    </lineage>
</organism>
<feature type="compositionally biased region" description="Gly residues" evidence="1">
    <location>
        <begin position="112"/>
        <end position="122"/>
    </location>
</feature>
<dbReference type="OrthoDB" id="422005at2759"/>
<dbReference type="InterPro" id="IPR012340">
    <property type="entry name" value="NA-bd_OB-fold"/>
</dbReference>
<dbReference type="Pfam" id="PF00313">
    <property type="entry name" value="CSD"/>
    <property type="match status" value="1"/>
</dbReference>
<dbReference type="Proteomes" id="UP000019335">
    <property type="component" value="Chromosome 16"/>
</dbReference>
<evidence type="ECO:0000256" key="1">
    <source>
        <dbReference type="SAM" id="MobiDB-lite"/>
    </source>
</evidence>
<feature type="region of interest" description="Disordered" evidence="1">
    <location>
        <begin position="89"/>
        <end position="122"/>
    </location>
</feature>
<dbReference type="EMBL" id="AZIL01001583">
    <property type="protein sequence ID" value="EWM23545.1"/>
    <property type="molecule type" value="Genomic_DNA"/>
</dbReference>
<dbReference type="InterPro" id="IPR019844">
    <property type="entry name" value="CSD_CS"/>
</dbReference>
<evidence type="ECO:0000313" key="3">
    <source>
        <dbReference type="EMBL" id="EWM23545.1"/>
    </source>
</evidence>
<dbReference type="InterPro" id="IPR050181">
    <property type="entry name" value="Cold_shock_domain"/>
</dbReference>
<dbReference type="Gene3D" id="2.40.50.140">
    <property type="entry name" value="Nucleic acid-binding proteins"/>
    <property type="match status" value="1"/>
</dbReference>
<dbReference type="PROSITE" id="PS51857">
    <property type="entry name" value="CSD_2"/>
    <property type="match status" value="1"/>
</dbReference>
<feature type="domain" description="CSD" evidence="2">
    <location>
        <begin position="29"/>
        <end position="94"/>
    </location>
</feature>
<evidence type="ECO:0000259" key="2">
    <source>
        <dbReference type="PROSITE" id="PS51857"/>
    </source>
</evidence>
<dbReference type="CDD" id="cd04458">
    <property type="entry name" value="CSP_CDS"/>
    <property type="match status" value="1"/>
</dbReference>
<dbReference type="PRINTS" id="PR00050">
    <property type="entry name" value="COLDSHOCK"/>
</dbReference>
<dbReference type="InterPro" id="IPR002059">
    <property type="entry name" value="CSP_DNA-bd"/>
</dbReference>
<dbReference type="InterPro" id="IPR011129">
    <property type="entry name" value="CSD"/>
</dbReference>
<dbReference type="SUPFAM" id="SSF50249">
    <property type="entry name" value="Nucleic acid-binding proteins"/>
    <property type="match status" value="1"/>
</dbReference>
<protein>
    <submittedName>
        <fullName evidence="3">Glycine-rich protein</fullName>
    </submittedName>
</protein>
<sequence>MLSRLALTMRSSLAVTARACSSSSTTPTIHQGTVRAFDSRRGYGFITPEDGSEDVFLHQTQIRRVGFRFVNTGEVVEFQMVQGDKGRRAVNVTAPGGEALPPRNNADRPMGSRGGDYSGPRE</sequence>
<dbReference type="PANTHER" id="PTHR11544">
    <property type="entry name" value="COLD SHOCK DOMAIN CONTAINING PROTEINS"/>
    <property type="match status" value="1"/>
</dbReference>
<comment type="caution">
    <text evidence="3">The sequence shown here is derived from an EMBL/GenBank/DDBJ whole genome shotgun (WGS) entry which is preliminary data.</text>
</comment>
<reference evidence="3 4" key="1">
    <citation type="journal article" date="2014" name="Mol. Plant">
        <title>Chromosome Scale Genome Assembly and Transcriptome Profiling of Nannochloropsis gaditana in Nitrogen Depletion.</title>
        <authorList>
            <person name="Corteggiani Carpinelli E."/>
            <person name="Telatin A."/>
            <person name="Vitulo N."/>
            <person name="Forcato C."/>
            <person name="D'Angelo M."/>
            <person name="Schiavon R."/>
            <person name="Vezzi A."/>
            <person name="Giacometti G.M."/>
            <person name="Morosinotto T."/>
            <person name="Valle G."/>
        </authorList>
    </citation>
    <scope>NUCLEOTIDE SEQUENCE [LARGE SCALE GENOMIC DNA]</scope>
    <source>
        <strain evidence="3 4">B-31</strain>
    </source>
</reference>
<dbReference type="AlphaFoldDB" id="W7T957"/>
<accession>W7T957</accession>
<gene>
    <name evidence="3" type="ORF">Naga_100339g1</name>
</gene>
<evidence type="ECO:0000313" key="4">
    <source>
        <dbReference type="Proteomes" id="UP000019335"/>
    </source>
</evidence>
<proteinExistence type="predicted"/>